<dbReference type="AlphaFoldDB" id="Q6H407"/>
<reference evidence="3" key="1">
    <citation type="journal article" date="2005" name="Nature">
        <title>The map-based sequence of the rice genome.</title>
        <authorList>
            <consortium name="International rice genome sequencing project (IRGSP)"/>
            <person name="Matsumoto T."/>
            <person name="Wu J."/>
            <person name="Kanamori H."/>
            <person name="Katayose Y."/>
            <person name="Fujisawa M."/>
            <person name="Namiki N."/>
            <person name="Mizuno H."/>
            <person name="Yamamoto K."/>
            <person name="Antonio B.A."/>
            <person name="Baba T."/>
            <person name="Sakata K."/>
            <person name="Nagamura Y."/>
            <person name="Aoki H."/>
            <person name="Arikawa K."/>
            <person name="Arita K."/>
            <person name="Bito T."/>
            <person name="Chiden Y."/>
            <person name="Fujitsuka N."/>
            <person name="Fukunaka R."/>
            <person name="Hamada M."/>
            <person name="Harada C."/>
            <person name="Hayashi A."/>
            <person name="Hijishita S."/>
            <person name="Honda M."/>
            <person name="Hosokawa S."/>
            <person name="Ichikawa Y."/>
            <person name="Idonuma A."/>
            <person name="Iijima M."/>
            <person name="Ikeda M."/>
            <person name="Ikeno M."/>
            <person name="Ito K."/>
            <person name="Ito S."/>
            <person name="Ito T."/>
            <person name="Ito Y."/>
            <person name="Ito Y."/>
            <person name="Iwabuchi A."/>
            <person name="Kamiya K."/>
            <person name="Karasawa W."/>
            <person name="Kurita K."/>
            <person name="Katagiri S."/>
            <person name="Kikuta A."/>
            <person name="Kobayashi H."/>
            <person name="Kobayashi N."/>
            <person name="Machita K."/>
            <person name="Maehara T."/>
            <person name="Masukawa M."/>
            <person name="Mizubayashi T."/>
            <person name="Mukai Y."/>
            <person name="Nagasaki H."/>
            <person name="Nagata Y."/>
            <person name="Naito S."/>
            <person name="Nakashima M."/>
            <person name="Nakama Y."/>
            <person name="Nakamichi Y."/>
            <person name="Nakamura M."/>
            <person name="Meguro A."/>
            <person name="Negishi M."/>
            <person name="Ohta I."/>
            <person name="Ohta T."/>
            <person name="Okamoto M."/>
            <person name="Ono N."/>
            <person name="Saji S."/>
            <person name="Sakaguchi M."/>
            <person name="Sakai K."/>
            <person name="Shibata M."/>
            <person name="Shimokawa T."/>
            <person name="Song J."/>
            <person name="Takazaki Y."/>
            <person name="Terasawa K."/>
            <person name="Tsugane M."/>
            <person name="Tsuji K."/>
            <person name="Ueda S."/>
            <person name="Waki K."/>
            <person name="Yamagata H."/>
            <person name="Yamamoto M."/>
            <person name="Yamamoto S."/>
            <person name="Yamane H."/>
            <person name="Yoshiki S."/>
            <person name="Yoshihara R."/>
            <person name="Yukawa K."/>
            <person name="Zhong H."/>
            <person name="Yano M."/>
            <person name="Yuan Q."/>
            <person name="Ouyang S."/>
            <person name="Liu J."/>
            <person name="Jones K.M."/>
            <person name="Gansberger K."/>
            <person name="Moffat K."/>
            <person name="Hill J."/>
            <person name="Bera J."/>
            <person name="Fadrosh D."/>
            <person name="Jin S."/>
            <person name="Johri S."/>
            <person name="Kim M."/>
            <person name="Overton L."/>
            <person name="Reardon M."/>
            <person name="Tsitrin T."/>
            <person name="Vuong H."/>
            <person name="Weaver B."/>
            <person name="Ciecko A."/>
            <person name="Tallon L."/>
            <person name="Jackson J."/>
            <person name="Pai G."/>
            <person name="Aken S.V."/>
            <person name="Utterback T."/>
            <person name="Reidmuller S."/>
            <person name="Feldblyum T."/>
            <person name="Hsiao J."/>
            <person name="Zismann V."/>
            <person name="Iobst S."/>
            <person name="de Vazeille A.R."/>
            <person name="Buell C.R."/>
            <person name="Ying K."/>
            <person name="Li Y."/>
            <person name="Lu T."/>
            <person name="Huang Y."/>
            <person name="Zhao Q."/>
            <person name="Feng Q."/>
            <person name="Zhang L."/>
            <person name="Zhu J."/>
            <person name="Weng Q."/>
            <person name="Mu J."/>
            <person name="Lu Y."/>
            <person name="Fan D."/>
            <person name="Liu Y."/>
            <person name="Guan J."/>
            <person name="Zhang Y."/>
            <person name="Yu S."/>
            <person name="Liu X."/>
            <person name="Zhang Y."/>
            <person name="Hong G."/>
            <person name="Han B."/>
            <person name="Choisne N."/>
            <person name="Demange N."/>
            <person name="Orjeda G."/>
            <person name="Samain S."/>
            <person name="Cattolico L."/>
            <person name="Pelletier E."/>
            <person name="Couloux A."/>
            <person name="Segurens B."/>
            <person name="Wincker P."/>
            <person name="D'Hont A."/>
            <person name="Scarpelli C."/>
            <person name="Weissenbach J."/>
            <person name="Salanoubat M."/>
            <person name="Quetier F."/>
            <person name="Yu Y."/>
            <person name="Kim H.R."/>
            <person name="Rambo T."/>
            <person name="Currie J."/>
            <person name="Collura K."/>
            <person name="Luo M."/>
            <person name="Yang T."/>
            <person name="Ammiraju J.S.S."/>
            <person name="Engler F."/>
            <person name="Soderlund C."/>
            <person name="Wing R.A."/>
            <person name="Palmer L.E."/>
            <person name="de la Bastide M."/>
            <person name="Spiegel L."/>
            <person name="Nascimento L."/>
            <person name="Zutavern T."/>
            <person name="O'Shaughnessy A."/>
            <person name="Dike S."/>
            <person name="Dedhia N."/>
            <person name="Preston R."/>
            <person name="Balija V."/>
            <person name="McCombie W.R."/>
            <person name="Chow T."/>
            <person name="Chen H."/>
            <person name="Chung M."/>
            <person name="Chen C."/>
            <person name="Shaw J."/>
            <person name="Wu H."/>
            <person name="Hsiao K."/>
            <person name="Chao Y."/>
            <person name="Chu M."/>
            <person name="Cheng C."/>
            <person name="Hour A."/>
            <person name="Lee P."/>
            <person name="Lin S."/>
            <person name="Lin Y."/>
            <person name="Liou J."/>
            <person name="Liu S."/>
            <person name="Hsing Y."/>
            <person name="Raghuvanshi S."/>
            <person name="Mohanty A."/>
            <person name="Bharti A.K."/>
            <person name="Gaur A."/>
            <person name="Gupta V."/>
            <person name="Kumar D."/>
            <person name="Ravi V."/>
            <person name="Vij S."/>
            <person name="Kapur A."/>
            <person name="Khurana P."/>
            <person name="Khurana P."/>
            <person name="Khurana J.P."/>
            <person name="Tyagi A.K."/>
            <person name="Gaikwad K."/>
            <person name="Singh A."/>
            <person name="Dalal V."/>
            <person name="Srivastava S."/>
            <person name="Dixit A."/>
            <person name="Pal A.K."/>
            <person name="Ghazi I.A."/>
            <person name="Yadav M."/>
            <person name="Pandit A."/>
            <person name="Bhargava A."/>
            <person name="Sureshbabu K."/>
            <person name="Batra K."/>
            <person name="Sharma T.R."/>
            <person name="Mohapatra T."/>
            <person name="Singh N.K."/>
            <person name="Messing J."/>
            <person name="Nelson A.B."/>
            <person name="Fuks G."/>
            <person name="Kavchok S."/>
            <person name="Keizer G."/>
            <person name="Linton E."/>
            <person name="Llaca V."/>
            <person name="Song R."/>
            <person name="Tanyolac B."/>
            <person name="Young S."/>
            <person name="Ho-Il K."/>
            <person name="Hahn J.H."/>
            <person name="Sangsakoo G."/>
            <person name="Vanavichit A."/>
            <person name="de Mattos Luiz.A.T."/>
            <person name="Zimmer P.D."/>
            <person name="Malone G."/>
            <person name="Dellagostin O."/>
            <person name="de Oliveira A.C."/>
            <person name="Bevan M."/>
            <person name="Bancroft I."/>
            <person name="Minx P."/>
            <person name="Cordum H."/>
            <person name="Wilson R."/>
            <person name="Cheng Z."/>
            <person name="Jin W."/>
            <person name="Jiang J."/>
            <person name="Leong S.A."/>
            <person name="Iwama H."/>
            <person name="Gojobori T."/>
            <person name="Itoh T."/>
            <person name="Niimura Y."/>
            <person name="Fujii Y."/>
            <person name="Habara T."/>
            <person name="Sakai H."/>
            <person name="Sato Y."/>
            <person name="Wilson G."/>
            <person name="Kumar K."/>
            <person name="McCouch S."/>
            <person name="Juretic N."/>
            <person name="Hoen D."/>
            <person name="Wright S."/>
            <person name="Bruskiewich R."/>
            <person name="Bureau T."/>
            <person name="Miyao A."/>
            <person name="Hirochika H."/>
            <person name="Nishikawa T."/>
            <person name="Kadowaki K."/>
            <person name="Sugiura M."/>
            <person name="Burr B."/>
            <person name="Sasaki T."/>
        </authorList>
    </citation>
    <scope>NUCLEOTIDE SEQUENCE [LARGE SCALE GENOMIC DNA]</scope>
    <source>
        <strain evidence="3">cv. Nipponbare</strain>
    </source>
</reference>
<feature type="compositionally biased region" description="Basic and acidic residues" evidence="1">
    <location>
        <begin position="77"/>
        <end position="88"/>
    </location>
</feature>
<feature type="region of interest" description="Disordered" evidence="1">
    <location>
        <begin position="1"/>
        <end position="112"/>
    </location>
</feature>
<proteinExistence type="predicted"/>
<evidence type="ECO:0000313" key="2">
    <source>
        <dbReference type="EMBL" id="BAD26542.1"/>
    </source>
</evidence>
<protein>
    <submittedName>
        <fullName evidence="2">Uncharacterized protein</fullName>
    </submittedName>
</protein>
<feature type="compositionally biased region" description="Basic and acidic residues" evidence="1">
    <location>
        <begin position="17"/>
        <end position="43"/>
    </location>
</feature>
<feature type="region of interest" description="Disordered" evidence="1">
    <location>
        <begin position="135"/>
        <end position="155"/>
    </location>
</feature>
<sequence length="155" mass="16675">MYPGLSSAAIAAPTGDGGDRRGTSGGNRAERGRRERKKEKICEIDNSTGGGILRSGSSSAATDDGLRHELLSSSEFVRLEERREEGRKKGQFGHITSPAHASNDAGTLLPSTPCRPAFPATATDVPSELCRDCSPPRTIQRRGRRPRKLVGIHRL</sequence>
<evidence type="ECO:0000313" key="3">
    <source>
        <dbReference type="Proteomes" id="UP000000763"/>
    </source>
</evidence>
<evidence type="ECO:0000256" key="1">
    <source>
        <dbReference type="SAM" id="MobiDB-lite"/>
    </source>
</evidence>
<dbReference type="EMBL" id="AP006562">
    <property type="protein sequence ID" value="BAD26542.1"/>
    <property type="molecule type" value="Genomic_DNA"/>
</dbReference>
<gene>
    <name evidence="2" type="primary">B1175F05.32</name>
</gene>
<name>Q6H407_ORYSJ</name>
<reference evidence="3" key="2">
    <citation type="journal article" date="2008" name="Nucleic Acids Res.">
        <title>The rice annotation project database (RAP-DB): 2008 update.</title>
        <authorList>
            <consortium name="The rice annotation project (RAP)"/>
        </authorList>
    </citation>
    <scope>GENOME REANNOTATION</scope>
    <source>
        <strain evidence="3">cv. Nipponbare</strain>
    </source>
</reference>
<organism evidence="2 3">
    <name type="scientific">Oryza sativa subsp. japonica</name>
    <name type="common">Rice</name>
    <dbReference type="NCBI Taxonomy" id="39947"/>
    <lineage>
        <taxon>Eukaryota</taxon>
        <taxon>Viridiplantae</taxon>
        <taxon>Streptophyta</taxon>
        <taxon>Embryophyta</taxon>
        <taxon>Tracheophyta</taxon>
        <taxon>Spermatophyta</taxon>
        <taxon>Magnoliopsida</taxon>
        <taxon>Liliopsida</taxon>
        <taxon>Poales</taxon>
        <taxon>Poaceae</taxon>
        <taxon>BOP clade</taxon>
        <taxon>Oryzoideae</taxon>
        <taxon>Oryzeae</taxon>
        <taxon>Oryzinae</taxon>
        <taxon>Oryza</taxon>
        <taxon>Oryza sativa</taxon>
    </lineage>
</organism>
<accession>Q6H407</accession>
<feature type="compositionally biased region" description="Basic residues" evidence="1">
    <location>
        <begin position="139"/>
        <end position="155"/>
    </location>
</feature>
<dbReference type="Proteomes" id="UP000000763">
    <property type="component" value="Chromosome 9"/>
</dbReference>